<feature type="short sequence motif" description="DGA/G" evidence="4">
    <location>
        <begin position="159"/>
        <end position="161"/>
    </location>
</feature>
<dbReference type="InterPro" id="IPR050301">
    <property type="entry name" value="NTE"/>
</dbReference>
<dbReference type="Proteomes" id="UP001597205">
    <property type="component" value="Unassembled WGS sequence"/>
</dbReference>
<comment type="caution">
    <text evidence="6">The sequence shown here is derived from an EMBL/GenBank/DDBJ whole genome shotgun (WGS) entry which is preliminary data.</text>
</comment>
<dbReference type="PANTHER" id="PTHR14226">
    <property type="entry name" value="NEUROPATHY TARGET ESTERASE/SWISS CHEESE D.MELANOGASTER"/>
    <property type="match status" value="1"/>
</dbReference>
<evidence type="ECO:0000313" key="7">
    <source>
        <dbReference type="Proteomes" id="UP001597205"/>
    </source>
</evidence>
<sequence length="289" mass="32486">MNFLKSKRKVSLVLGSGGARGLVQIGVIRSLEEKGYEIDEVVGCSIGSLIGAAYVEGKLVALEDWMRAITRRQVFKLMDFTNPKFGLLKGERVFESLKDIFPDKNIEDMNIPFRAIATDMVSEKEVVFEKGSVYKAIRASIAIPAVFTSIESEDWNLVDGGVINPLPINYVRRKRRNIVVAVNLDGKPDAEFGPYAGAKGLNAISMLQESYFMMRRRLSQLSVELYKPDYVINVPHNIAGLWDYDKASFMIDMGKQLTEKIVPDVPIKKKVMKVKKENNQEDSDKKEAV</sequence>
<keyword evidence="1 4" id="KW-0378">Hydrolase</keyword>
<dbReference type="SUPFAM" id="SSF52151">
    <property type="entry name" value="FabD/lysophospholipase-like"/>
    <property type="match status" value="1"/>
</dbReference>
<protein>
    <submittedName>
        <fullName evidence="6">Patatin-like phospholipase family protein</fullName>
    </submittedName>
</protein>
<gene>
    <name evidence="6" type="ORF">ACFQ2C_12220</name>
</gene>
<name>A0ABW3RMH7_9SPHI</name>
<evidence type="ECO:0000256" key="3">
    <source>
        <dbReference type="ARBA" id="ARBA00023098"/>
    </source>
</evidence>
<proteinExistence type="predicted"/>
<feature type="active site" description="Proton acceptor" evidence="4">
    <location>
        <position position="159"/>
    </location>
</feature>
<reference evidence="7" key="1">
    <citation type="journal article" date="2019" name="Int. J. Syst. Evol. Microbiol.">
        <title>The Global Catalogue of Microorganisms (GCM) 10K type strain sequencing project: providing services to taxonomists for standard genome sequencing and annotation.</title>
        <authorList>
            <consortium name="The Broad Institute Genomics Platform"/>
            <consortium name="The Broad Institute Genome Sequencing Center for Infectious Disease"/>
            <person name="Wu L."/>
            <person name="Ma J."/>
        </authorList>
    </citation>
    <scope>NUCLEOTIDE SEQUENCE [LARGE SCALE GENOMIC DNA]</scope>
    <source>
        <strain evidence="7">CCUG 52468</strain>
    </source>
</reference>
<keyword evidence="7" id="KW-1185">Reference proteome</keyword>
<keyword evidence="2 4" id="KW-0442">Lipid degradation</keyword>
<comment type="caution">
    <text evidence="4">Lacks conserved residue(s) required for the propagation of feature annotation.</text>
</comment>
<evidence type="ECO:0000256" key="2">
    <source>
        <dbReference type="ARBA" id="ARBA00022963"/>
    </source>
</evidence>
<dbReference type="Gene3D" id="3.40.1090.10">
    <property type="entry name" value="Cytosolic phospholipase A2 catalytic domain"/>
    <property type="match status" value="2"/>
</dbReference>
<organism evidence="6 7">
    <name type="scientific">Sphingobacterium daejeonense</name>
    <dbReference type="NCBI Taxonomy" id="371142"/>
    <lineage>
        <taxon>Bacteria</taxon>
        <taxon>Pseudomonadati</taxon>
        <taxon>Bacteroidota</taxon>
        <taxon>Sphingobacteriia</taxon>
        <taxon>Sphingobacteriales</taxon>
        <taxon>Sphingobacteriaceae</taxon>
        <taxon>Sphingobacterium</taxon>
    </lineage>
</organism>
<feature type="domain" description="PNPLA" evidence="5">
    <location>
        <begin position="12"/>
        <end position="172"/>
    </location>
</feature>
<dbReference type="InterPro" id="IPR002641">
    <property type="entry name" value="PNPLA_dom"/>
</dbReference>
<dbReference type="Pfam" id="PF01734">
    <property type="entry name" value="Patatin"/>
    <property type="match status" value="1"/>
</dbReference>
<dbReference type="RefSeq" id="WP_260033166.1">
    <property type="nucleotide sequence ID" value="NZ_JALXMZ010000029.1"/>
</dbReference>
<dbReference type="PANTHER" id="PTHR14226:SF76">
    <property type="entry name" value="NTE FAMILY PROTEIN RSSA"/>
    <property type="match status" value="1"/>
</dbReference>
<dbReference type="EMBL" id="JBHTKY010000018">
    <property type="protein sequence ID" value="MFD1166371.1"/>
    <property type="molecule type" value="Genomic_DNA"/>
</dbReference>
<evidence type="ECO:0000256" key="4">
    <source>
        <dbReference type="PROSITE-ProRule" id="PRU01161"/>
    </source>
</evidence>
<accession>A0ABW3RMH7</accession>
<evidence type="ECO:0000256" key="1">
    <source>
        <dbReference type="ARBA" id="ARBA00022801"/>
    </source>
</evidence>
<dbReference type="InterPro" id="IPR016035">
    <property type="entry name" value="Acyl_Trfase/lysoPLipase"/>
</dbReference>
<dbReference type="PROSITE" id="PS51635">
    <property type="entry name" value="PNPLA"/>
    <property type="match status" value="1"/>
</dbReference>
<keyword evidence="3 4" id="KW-0443">Lipid metabolism</keyword>
<feature type="short sequence motif" description="GXSXG" evidence="4">
    <location>
        <begin position="43"/>
        <end position="47"/>
    </location>
</feature>
<feature type="active site" description="Nucleophile" evidence="4">
    <location>
        <position position="45"/>
    </location>
</feature>
<evidence type="ECO:0000313" key="6">
    <source>
        <dbReference type="EMBL" id="MFD1166371.1"/>
    </source>
</evidence>
<evidence type="ECO:0000259" key="5">
    <source>
        <dbReference type="PROSITE" id="PS51635"/>
    </source>
</evidence>